<evidence type="ECO:0000313" key="5">
    <source>
        <dbReference type="RefSeq" id="XP_011505749.1"/>
    </source>
</evidence>
<evidence type="ECO:0000256" key="1">
    <source>
        <dbReference type="ARBA" id="ARBA00004613"/>
    </source>
</evidence>
<comment type="similarity">
    <text evidence="2">Belongs to the PBP/GOBP family.</text>
</comment>
<dbReference type="GeneID" id="105368438"/>
<protein>
    <submittedName>
        <fullName evidence="5">General odorant-binding protein 83a-like</fullName>
    </submittedName>
</protein>
<dbReference type="GO" id="GO:0005576">
    <property type="term" value="C:extracellular region"/>
    <property type="evidence" value="ECO:0007669"/>
    <property type="project" value="UniProtKB-SubCell"/>
</dbReference>
<dbReference type="FunFam" id="1.10.238.20:FF:000001">
    <property type="entry name" value="General odorant-binding protein lush"/>
    <property type="match status" value="1"/>
</dbReference>
<gene>
    <name evidence="5" type="primary">LOC105368438</name>
</gene>
<evidence type="ECO:0000256" key="2">
    <source>
        <dbReference type="ARBA" id="ARBA00008098"/>
    </source>
</evidence>
<dbReference type="PANTHER" id="PTHR21364">
    <property type="entry name" value="GENERAL ODORANT-BINDING PROTEIN 19A"/>
    <property type="match status" value="1"/>
</dbReference>
<dbReference type="GO" id="GO:0005549">
    <property type="term" value="F:odorant binding"/>
    <property type="evidence" value="ECO:0007669"/>
    <property type="project" value="InterPro"/>
</dbReference>
<name>A0AAJ7E2S9_9HYME</name>
<dbReference type="AlphaFoldDB" id="A0AAJ7E2S9"/>
<dbReference type="KEGG" id="csol:105368438"/>
<dbReference type="Pfam" id="PF01395">
    <property type="entry name" value="PBP_GOBP"/>
    <property type="match status" value="1"/>
</dbReference>
<organism evidence="4 5">
    <name type="scientific">Ceratosolen solmsi marchali</name>
    <dbReference type="NCBI Taxonomy" id="326594"/>
    <lineage>
        <taxon>Eukaryota</taxon>
        <taxon>Metazoa</taxon>
        <taxon>Ecdysozoa</taxon>
        <taxon>Arthropoda</taxon>
        <taxon>Hexapoda</taxon>
        <taxon>Insecta</taxon>
        <taxon>Pterygota</taxon>
        <taxon>Neoptera</taxon>
        <taxon>Endopterygota</taxon>
        <taxon>Hymenoptera</taxon>
        <taxon>Apocrita</taxon>
        <taxon>Proctotrupomorpha</taxon>
        <taxon>Chalcidoidea</taxon>
        <taxon>Agaonidae</taxon>
        <taxon>Agaoninae</taxon>
        <taxon>Ceratosolen</taxon>
    </lineage>
</organism>
<dbReference type="SMART" id="SM00708">
    <property type="entry name" value="PhBP"/>
    <property type="match status" value="1"/>
</dbReference>
<proteinExistence type="inferred from homology"/>
<keyword evidence="3" id="KW-0964">Secreted</keyword>
<dbReference type="InterPro" id="IPR036728">
    <property type="entry name" value="PBP_GOBP_sf"/>
</dbReference>
<dbReference type="InterPro" id="IPR006170">
    <property type="entry name" value="PBP/GOBP"/>
</dbReference>
<reference evidence="5" key="1">
    <citation type="submission" date="2025-08" db="UniProtKB">
        <authorList>
            <consortium name="RefSeq"/>
        </authorList>
    </citation>
    <scope>IDENTIFICATION</scope>
</reference>
<dbReference type="GO" id="GO:0007608">
    <property type="term" value="P:sensory perception of smell"/>
    <property type="evidence" value="ECO:0007669"/>
    <property type="project" value="UniProtKB-ARBA"/>
</dbReference>
<dbReference type="CDD" id="cd23992">
    <property type="entry name" value="PBP_GOBP"/>
    <property type="match status" value="1"/>
</dbReference>
<sequence>MDIDGLKNMVKPMSKSCKSKTGVSDELVQGTHNGEFPRDRKLMCYFKCISVLLKIMNKQGEVNTKTVENQINILANDEVAPRLKEVAKLCYETVERNEDACEYALDLAYCTFTKDSSVYFLP</sequence>
<dbReference type="Gene3D" id="1.10.238.20">
    <property type="entry name" value="Pheromone/general odorant binding protein domain"/>
    <property type="match status" value="1"/>
</dbReference>
<dbReference type="Proteomes" id="UP000695007">
    <property type="component" value="Unplaced"/>
</dbReference>
<accession>A0AAJ7E2S9</accession>
<dbReference type="PANTHER" id="PTHR21364:SF2">
    <property type="entry name" value="GENERAL ODORANT-BINDING PROTEIN 19A"/>
    <property type="match status" value="1"/>
</dbReference>
<comment type="subcellular location">
    <subcellularLocation>
        <location evidence="1">Secreted</location>
    </subcellularLocation>
</comment>
<dbReference type="RefSeq" id="XP_011505749.1">
    <property type="nucleotide sequence ID" value="XM_011507447.1"/>
</dbReference>
<evidence type="ECO:0000313" key="4">
    <source>
        <dbReference type="Proteomes" id="UP000695007"/>
    </source>
</evidence>
<dbReference type="SUPFAM" id="SSF47565">
    <property type="entry name" value="Insect pheromone/odorant-binding proteins"/>
    <property type="match status" value="1"/>
</dbReference>
<keyword evidence="4" id="KW-1185">Reference proteome</keyword>
<evidence type="ECO:0000256" key="3">
    <source>
        <dbReference type="ARBA" id="ARBA00022525"/>
    </source>
</evidence>